<organism evidence="1 2">
    <name type="scientific">Vararia minispora EC-137</name>
    <dbReference type="NCBI Taxonomy" id="1314806"/>
    <lineage>
        <taxon>Eukaryota</taxon>
        <taxon>Fungi</taxon>
        <taxon>Dikarya</taxon>
        <taxon>Basidiomycota</taxon>
        <taxon>Agaricomycotina</taxon>
        <taxon>Agaricomycetes</taxon>
        <taxon>Russulales</taxon>
        <taxon>Lachnocladiaceae</taxon>
        <taxon>Vararia</taxon>
    </lineage>
</organism>
<sequence>MSDVSPDSSDHSLVPSYPVDPVAHFRPDFSRSLPAQIVVNTVIFTLLSVLFIQLLFTAQYHWRLARTNFVLQVAAVVALLTNNIASIVVVLRECIHRSGEWPYMLDYLAVDLPPLTQYTIEKHTWSAVSLACWHLMNAIWGALIQITHIQFLTLMYPSRLEASLIFVLLGPLAVLAAIMQLLTISVSGTAANVVDAIRNVCNATLALLFTAALFLWGFAVNRTQAWRTDGGTAVFGSGALFLAIASCALTFLYIPSAEQYDWMPVLAGAVMLWQSFLGWWWWVGAGMAIGEVDDFLRREEKRKQRRAAREERRREQRERARELWSGVT</sequence>
<proteinExistence type="predicted"/>
<comment type="caution">
    <text evidence="1">The sequence shown here is derived from an EMBL/GenBank/DDBJ whole genome shotgun (WGS) entry which is preliminary data.</text>
</comment>
<gene>
    <name evidence="1" type="ORF">K488DRAFT_59031</name>
</gene>
<accession>A0ACB8Q8X2</accession>
<name>A0ACB8Q8X2_9AGAM</name>
<evidence type="ECO:0000313" key="1">
    <source>
        <dbReference type="EMBL" id="KAI0028265.1"/>
    </source>
</evidence>
<reference evidence="1" key="2">
    <citation type="journal article" date="2022" name="New Phytol.">
        <title>Evolutionary transition to the ectomycorrhizal habit in the genomes of a hyperdiverse lineage of mushroom-forming fungi.</title>
        <authorList>
            <person name="Looney B."/>
            <person name="Miyauchi S."/>
            <person name="Morin E."/>
            <person name="Drula E."/>
            <person name="Courty P.E."/>
            <person name="Kohler A."/>
            <person name="Kuo A."/>
            <person name="LaButti K."/>
            <person name="Pangilinan J."/>
            <person name="Lipzen A."/>
            <person name="Riley R."/>
            <person name="Andreopoulos W."/>
            <person name="He G."/>
            <person name="Johnson J."/>
            <person name="Nolan M."/>
            <person name="Tritt A."/>
            <person name="Barry K.W."/>
            <person name="Grigoriev I.V."/>
            <person name="Nagy L.G."/>
            <person name="Hibbett D."/>
            <person name="Henrissat B."/>
            <person name="Matheny P.B."/>
            <person name="Labbe J."/>
            <person name="Martin F.M."/>
        </authorList>
    </citation>
    <scope>NUCLEOTIDE SEQUENCE</scope>
    <source>
        <strain evidence="1">EC-137</strain>
    </source>
</reference>
<protein>
    <submittedName>
        <fullName evidence="1">Uncharacterized protein</fullName>
    </submittedName>
</protein>
<dbReference type="EMBL" id="MU273770">
    <property type="protein sequence ID" value="KAI0028265.1"/>
    <property type="molecule type" value="Genomic_DNA"/>
</dbReference>
<reference evidence="1" key="1">
    <citation type="submission" date="2021-02" db="EMBL/GenBank/DDBJ databases">
        <authorList>
            <consortium name="DOE Joint Genome Institute"/>
            <person name="Ahrendt S."/>
            <person name="Looney B.P."/>
            <person name="Miyauchi S."/>
            <person name="Morin E."/>
            <person name="Drula E."/>
            <person name="Courty P.E."/>
            <person name="Chicoki N."/>
            <person name="Fauchery L."/>
            <person name="Kohler A."/>
            <person name="Kuo A."/>
            <person name="Labutti K."/>
            <person name="Pangilinan J."/>
            <person name="Lipzen A."/>
            <person name="Riley R."/>
            <person name="Andreopoulos W."/>
            <person name="He G."/>
            <person name="Johnson J."/>
            <person name="Barry K.W."/>
            <person name="Grigoriev I.V."/>
            <person name="Nagy L."/>
            <person name="Hibbett D."/>
            <person name="Henrissat B."/>
            <person name="Matheny P.B."/>
            <person name="Labbe J."/>
            <person name="Martin F."/>
        </authorList>
    </citation>
    <scope>NUCLEOTIDE SEQUENCE</scope>
    <source>
        <strain evidence="1">EC-137</strain>
    </source>
</reference>
<evidence type="ECO:0000313" key="2">
    <source>
        <dbReference type="Proteomes" id="UP000814128"/>
    </source>
</evidence>
<feature type="non-terminal residue" evidence="1">
    <location>
        <position position="328"/>
    </location>
</feature>
<dbReference type="Proteomes" id="UP000814128">
    <property type="component" value="Unassembled WGS sequence"/>
</dbReference>
<keyword evidence="2" id="KW-1185">Reference proteome</keyword>